<evidence type="ECO:0000259" key="2">
    <source>
        <dbReference type="Pfam" id="PF25938"/>
    </source>
</evidence>
<gene>
    <name evidence="3" type="ORF">BM92_07130</name>
    <name evidence="4" type="ORF">C439_08285</name>
    <name evidence="5" type="ORF">E6P09_05195</name>
</gene>
<keyword evidence="1" id="KW-0812">Transmembrane</keyword>
<feature type="domain" description="DUF7981" evidence="2">
    <location>
        <begin position="1"/>
        <end position="68"/>
    </location>
</feature>
<reference evidence="4 6" key="1">
    <citation type="journal article" date="2014" name="PLoS Genet.">
        <title>Phylogenetically driven sequencing of extremely halophilic archaea reveals strategies for static and dynamic osmo-response.</title>
        <authorList>
            <person name="Becker E.A."/>
            <person name="Seitzer P.M."/>
            <person name="Tritt A."/>
            <person name="Larsen D."/>
            <person name="Krusor M."/>
            <person name="Yao A.I."/>
            <person name="Wu D."/>
            <person name="Madern D."/>
            <person name="Eisen J.A."/>
            <person name="Darling A.E."/>
            <person name="Facciotti M.T."/>
        </authorList>
    </citation>
    <scope>NUCLEOTIDE SEQUENCE [LARGE SCALE GENOMIC DNA]</scope>
    <source>
        <strain evidence="4">ATCC 33500</strain>
        <strain evidence="6">ATCC 33500 / DSM 1411 / JCM 8866 / NBRC 14739 / NCIMB 2177 / R-4</strain>
    </source>
</reference>
<evidence type="ECO:0000313" key="5">
    <source>
        <dbReference type="EMBL" id="QCQ74691.1"/>
    </source>
</evidence>
<keyword evidence="1" id="KW-0472">Membrane</keyword>
<dbReference type="EMBL" id="CP039139">
    <property type="protein sequence ID" value="QCQ74691.1"/>
    <property type="molecule type" value="Genomic_DNA"/>
</dbReference>
<dbReference type="EMBL" id="CP007551">
    <property type="protein sequence ID" value="AHZ22432.1"/>
    <property type="molecule type" value="Genomic_DNA"/>
</dbReference>
<dbReference type="GeneID" id="40155790"/>
<evidence type="ECO:0000313" key="3">
    <source>
        <dbReference type="EMBL" id="AHZ22432.1"/>
    </source>
</evidence>
<evidence type="ECO:0000313" key="6">
    <source>
        <dbReference type="Proteomes" id="UP000011603"/>
    </source>
</evidence>
<proteinExistence type="predicted"/>
<accession>M0J0V9</accession>
<dbReference type="Proteomes" id="UP000011603">
    <property type="component" value="Unassembled WGS sequence"/>
</dbReference>
<protein>
    <recommendedName>
        <fullName evidence="2">DUF7981 domain-containing protein</fullName>
    </recommendedName>
</protein>
<reference evidence="3 7" key="2">
    <citation type="submission" date="2014-04" db="EMBL/GenBank/DDBJ databases">
        <title>Transcriptional profiles of Haloferax mediterranei on the basis of nitrogen availability.</title>
        <authorList>
            <person name="Bautista V."/>
        </authorList>
    </citation>
    <scope>NUCLEOTIDE SEQUENCE [LARGE SCALE GENOMIC DNA]</scope>
    <source>
        <strain evidence="3">ATCC 33500</strain>
        <strain evidence="7">ATCC 33500 / DSM 1411 / JCM 8866 / NBRC 14739 / NCIMB 2177 / R-4</strain>
    </source>
</reference>
<name>M0J0V9_HALMT</name>
<evidence type="ECO:0000313" key="7">
    <source>
        <dbReference type="Proteomes" id="UP000027075"/>
    </source>
</evidence>
<evidence type="ECO:0000256" key="1">
    <source>
        <dbReference type="SAM" id="Phobius"/>
    </source>
</evidence>
<dbReference type="EMBL" id="AOLO01000007">
    <property type="protein sequence ID" value="EMA02566.1"/>
    <property type="molecule type" value="Genomic_DNA"/>
</dbReference>
<feature type="transmembrane region" description="Helical" evidence="1">
    <location>
        <begin position="39"/>
        <end position="58"/>
    </location>
</feature>
<dbReference type="Pfam" id="PF25938">
    <property type="entry name" value="DUF7981"/>
    <property type="match status" value="1"/>
</dbReference>
<organism evidence="4 6">
    <name type="scientific">Haloferax mediterranei (strain ATCC 33500 / DSM 1411 / JCM 8866 / NBRC 14739 / NCIMB 2177 / R-4)</name>
    <name type="common">Halobacterium mediterranei</name>
    <dbReference type="NCBI Taxonomy" id="523841"/>
    <lineage>
        <taxon>Archaea</taxon>
        <taxon>Methanobacteriati</taxon>
        <taxon>Methanobacteriota</taxon>
        <taxon>Stenosarchaea group</taxon>
        <taxon>Halobacteria</taxon>
        <taxon>Halobacteriales</taxon>
        <taxon>Haloferacaceae</taxon>
        <taxon>Haloferax</taxon>
    </lineage>
</organism>
<keyword evidence="6" id="KW-1185">Reference proteome</keyword>
<evidence type="ECO:0000313" key="8">
    <source>
        <dbReference type="Proteomes" id="UP000299011"/>
    </source>
</evidence>
<dbReference type="Proteomes" id="UP000027075">
    <property type="component" value="Chromosome"/>
</dbReference>
<reference evidence="5 8" key="3">
    <citation type="submission" date="2019-04" db="EMBL/GenBank/DDBJ databases">
        <title>Methylomes of two halophilic Archaea, Haloarcula marismortui and Haloferax mediterranei.</title>
        <authorList>
            <person name="DasSarma S."/>
            <person name="DasSarma P."/>
            <person name="DasSarma S."/>
            <person name="Fomenkov A."/>
            <person name="Vincze T."/>
            <person name="Anton B.P."/>
            <person name="Roberts R.J."/>
        </authorList>
    </citation>
    <scope>NUCLEOTIDE SEQUENCE [LARGE SCALE GENOMIC DNA]</scope>
    <source>
        <strain evidence="5">ATCC 33500</strain>
        <strain evidence="8">ATCC 33500 / DSM 1411 / JCM 8866 / NBRC 14739 / NCIMB 2177 / R-4</strain>
    </source>
</reference>
<dbReference type="InterPro" id="IPR058287">
    <property type="entry name" value="DUF7981"/>
</dbReference>
<sequence>MSPRGRSALAWGAVSFLLIGVLAQGAALLGLGIEASVGAVAAVAVVAGVAVAAMTYVIEPRIERKGRA</sequence>
<dbReference type="Proteomes" id="UP000299011">
    <property type="component" value="Chromosome"/>
</dbReference>
<keyword evidence="1" id="KW-1133">Transmembrane helix</keyword>
<dbReference type="RefSeq" id="WP_004057991.1">
    <property type="nucleotide sequence ID" value="NC_017941.2"/>
</dbReference>
<dbReference type="AlphaFoldDB" id="M0J0V9"/>
<evidence type="ECO:0000313" key="4">
    <source>
        <dbReference type="EMBL" id="EMA02566.1"/>
    </source>
</evidence>
<dbReference type="PATRIC" id="fig|523841.21.peg.1679"/>